<dbReference type="GO" id="GO:0020037">
    <property type="term" value="F:heme binding"/>
    <property type="evidence" value="ECO:0007669"/>
    <property type="project" value="InterPro"/>
</dbReference>
<evidence type="ECO:0008006" key="8">
    <source>
        <dbReference type="Google" id="ProtNLM"/>
    </source>
</evidence>
<keyword evidence="4" id="KW-0560">Oxidoreductase</keyword>
<dbReference type="InterPro" id="IPR001128">
    <property type="entry name" value="Cyt_P450"/>
</dbReference>
<dbReference type="GO" id="GO:0016705">
    <property type="term" value="F:oxidoreductase activity, acting on paired donors, with incorporation or reduction of molecular oxygen"/>
    <property type="evidence" value="ECO:0007669"/>
    <property type="project" value="InterPro"/>
</dbReference>
<evidence type="ECO:0000256" key="4">
    <source>
        <dbReference type="ARBA" id="ARBA00023002"/>
    </source>
</evidence>
<dbReference type="GO" id="GO:0004497">
    <property type="term" value="F:monooxygenase activity"/>
    <property type="evidence" value="ECO:0007669"/>
    <property type="project" value="InterPro"/>
</dbReference>
<evidence type="ECO:0000256" key="1">
    <source>
        <dbReference type="ARBA" id="ARBA00001971"/>
    </source>
</evidence>
<evidence type="ECO:0000313" key="7">
    <source>
        <dbReference type="Proteomes" id="UP000290288"/>
    </source>
</evidence>
<keyword evidence="7" id="KW-1185">Reference proteome</keyword>
<dbReference type="Pfam" id="PF00067">
    <property type="entry name" value="p450"/>
    <property type="match status" value="1"/>
</dbReference>
<name>A0A4Q2DLD1_9AGAR</name>
<gene>
    <name evidence="6" type="ORF">EST38_g5072</name>
</gene>
<protein>
    <recommendedName>
        <fullName evidence="8">Cytochrome P450</fullName>
    </recommendedName>
</protein>
<dbReference type="EMBL" id="SDEE01000133">
    <property type="protein sequence ID" value="RXW20793.1"/>
    <property type="molecule type" value="Genomic_DNA"/>
</dbReference>
<comment type="similarity">
    <text evidence="2">Belongs to the cytochrome P450 family.</text>
</comment>
<comment type="caution">
    <text evidence="6">The sequence shown here is derived from an EMBL/GenBank/DDBJ whole genome shotgun (WGS) entry which is preliminary data.</text>
</comment>
<proteinExistence type="inferred from homology"/>
<dbReference type="STRING" id="2316362.A0A4Q2DLD1"/>
<dbReference type="Gene3D" id="1.10.630.10">
    <property type="entry name" value="Cytochrome P450"/>
    <property type="match status" value="1"/>
</dbReference>
<comment type="cofactor">
    <cofactor evidence="1">
        <name>heme</name>
        <dbReference type="ChEBI" id="CHEBI:30413"/>
    </cofactor>
</comment>
<dbReference type="Proteomes" id="UP000290288">
    <property type="component" value="Unassembled WGS sequence"/>
</dbReference>
<keyword evidence="3" id="KW-0479">Metal-binding</keyword>
<dbReference type="OrthoDB" id="3267648at2759"/>
<reference evidence="6 7" key="1">
    <citation type="submission" date="2019-01" db="EMBL/GenBank/DDBJ databases">
        <title>Draft genome sequence of Psathyrella aberdarensis IHI B618.</title>
        <authorList>
            <person name="Buettner E."/>
            <person name="Kellner H."/>
        </authorList>
    </citation>
    <scope>NUCLEOTIDE SEQUENCE [LARGE SCALE GENOMIC DNA]</scope>
    <source>
        <strain evidence="6 7">IHI B618</strain>
    </source>
</reference>
<organism evidence="6 7">
    <name type="scientific">Candolleomyces aberdarensis</name>
    <dbReference type="NCBI Taxonomy" id="2316362"/>
    <lineage>
        <taxon>Eukaryota</taxon>
        <taxon>Fungi</taxon>
        <taxon>Dikarya</taxon>
        <taxon>Basidiomycota</taxon>
        <taxon>Agaricomycotina</taxon>
        <taxon>Agaricomycetes</taxon>
        <taxon>Agaricomycetidae</taxon>
        <taxon>Agaricales</taxon>
        <taxon>Agaricineae</taxon>
        <taxon>Psathyrellaceae</taxon>
        <taxon>Candolleomyces</taxon>
    </lineage>
</organism>
<evidence type="ECO:0000313" key="6">
    <source>
        <dbReference type="EMBL" id="RXW20793.1"/>
    </source>
</evidence>
<evidence type="ECO:0000256" key="2">
    <source>
        <dbReference type="ARBA" id="ARBA00010617"/>
    </source>
</evidence>
<evidence type="ECO:0000256" key="5">
    <source>
        <dbReference type="ARBA" id="ARBA00023004"/>
    </source>
</evidence>
<dbReference type="InterPro" id="IPR036396">
    <property type="entry name" value="Cyt_P450_sf"/>
</dbReference>
<dbReference type="SUPFAM" id="SSF48264">
    <property type="entry name" value="Cytochrome P450"/>
    <property type="match status" value="1"/>
</dbReference>
<accession>A0A4Q2DLD1</accession>
<dbReference type="PANTHER" id="PTHR46206">
    <property type="entry name" value="CYTOCHROME P450"/>
    <property type="match status" value="1"/>
</dbReference>
<keyword evidence="5" id="KW-0408">Iron</keyword>
<dbReference type="AlphaFoldDB" id="A0A4Q2DLD1"/>
<dbReference type="CDD" id="cd11041">
    <property type="entry name" value="CYP503A1-like"/>
    <property type="match status" value="1"/>
</dbReference>
<sequence>MNIIGRISNRVIVGLPLCRNKDYVNANIDFAVEVMIMAHVLTVVPASLRSFVNRIVSPIHGRVKQITNFVQPVVDARRAEQARLGEDYEKPFDFLQWTMDSAIKHGESDRQIVLRMMLTNFGSIHTTSLTFTNALLTLLAHPQYIDPLRTEIERAIREEGWTKAAMDKMELLESFMKESQRIDIIGAVLGIRMAIEDLTLNGVFIPKGTMLASNILDSHFSKSAWGSDPLEFDPYRGTQPNHVLYIELASIALQRPLEVPKLEENHEFLLSIRDAVTSSQESNGGTQIDAISISYTPDTPNAELWEALAQARASHLEFNPHYELFTWDGEERCNYAGLGRLSLESGAWPLKSLYLDAYRGDGAWNYAEGAEQKPSLPAIFANIETLVLLSPDKDSLYFYPEGGAANLRSLTIINGASLETFTRTVGLPQRSGCGRRMKELFKEGIRSLQRFELEAVDDSHFKRPAEYLTGLNGFARFGETMEDCANACLLGLSTVLPSSLVTLLYKGPANSLMLQDLDQWVEDAVSPSWLPNLRTVAFELVPLQGMKESKNLGEDQMEQLKQKLEKFWALLRQRHPPVAVVNPRDKEELKFPLSI</sequence>
<evidence type="ECO:0000256" key="3">
    <source>
        <dbReference type="ARBA" id="ARBA00022723"/>
    </source>
</evidence>
<dbReference type="GO" id="GO:0005506">
    <property type="term" value="F:iron ion binding"/>
    <property type="evidence" value="ECO:0007669"/>
    <property type="project" value="InterPro"/>
</dbReference>